<dbReference type="EMBL" id="JAPWTK010000125">
    <property type="protein sequence ID" value="KAJ8949028.1"/>
    <property type="molecule type" value="Genomic_DNA"/>
</dbReference>
<dbReference type="InterPro" id="IPR029052">
    <property type="entry name" value="Metallo-depent_PP-like"/>
</dbReference>
<dbReference type="GO" id="GO:0016020">
    <property type="term" value="C:membrane"/>
    <property type="evidence" value="ECO:0007669"/>
    <property type="project" value="GOC"/>
</dbReference>
<dbReference type="InterPro" id="IPR004843">
    <property type="entry name" value="Calcineurin-like_PHP"/>
</dbReference>
<dbReference type="GO" id="GO:0005615">
    <property type="term" value="C:extracellular space"/>
    <property type="evidence" value="ECO:0007669"/>
    <property type="project" value="TreeGrafter"/>
</dbReference>
<dbReference type="Pfam" id="PF00149">
    <property type="entry name" value="Metallophos"/>
    <property type="match status" value="1"/>
</dbReference>
<dbReference type="PANTHER" id="PTHR10340:SF29">
    <property type="entry name" value="SPHINGOMYELIN PHOSPHODIESTERASE"/>
    <property type="match status" value="1"/>
</dbReference>
<organism evidence="5 6">
    <name type="scientific">Aromia moschata</name>
    <dbReference type="NCBI Taxonomy" id="1265417"/>
    <lineage>
        <taxon>Eukaryota</taxon>
        <taxon>Metazoa</taxon>
        <taxon>Ecdysozoa</taxon>
        <taxon>Arthropoda</taxon>
        <taxon>Hexapoda</taxon>
        <taxon>Insecta</taxon>
        <taxon>Pterygota</taxon>
        <taxon>Neoptera</taxon>
        <taxon>Endopterygota</taxon>
        <taxon>Coleoptera</taxon>
        <taxon>Polyphaga</taxon>
        <taxon>Cucujiformia</taxon>
        <taxon>Chrysomeloidea</taxon>
        <taxon>Cerambycidae</taxon>
        <taxon>Cerambycinae</taxon>
        <taxon>Callichromatini</taxon>
        <taxon>Aromia</taxon>
    </lineage>
</organism>
<keyword evidence="3" id="KW-0325">Glycoprotein</keyword>
<evidence type="ECO:0000256" key="1">
    <source>
        <dbReference type="ARBA" id="ARBA00008234"/>
    </source>
</evidence>
<evidence type="ECO:0000313" key="5">
    <source>
        <dbReference type="EMBL" id="KAJ8949028.1"/>
    </source>
</evidence>
<feature type="domain" description="Calcineurin-like phosphoesterase" evidence="4">
    <location>
        <begin position="4"/>
        <end position="198"/>
    </location>
</feature>
<dbReference type="GO" id="GO:0005764">
    <property type="term" value="C:lysosome"/>
    <property type="evidence" value="ECO:0007669"/>
    <property type="project" value="TreeGrafter"/>
</dbReference>
<dbReference type="Gene3D" id="3.60.21.10">
    <property type="match status" value="1"/>
</dbReference>
<dbReference type="PANTHER" id="PTHR10340">
    <property type="entry name" value="SPHINGOMYELIN PHOSPHODIESTERASE"/>
    <property type="match status" value="1"/>
</dbReference>
<dbReference type="GO" id="GO:0046513">
    <property type="term" value="P:ceramide biosynthetic process"/>
    <property type="evidence" value="ECO:0007669"/>
    <property type="project" value="TreeGrafter"/>
</dbReference>
<dbReference type="GO" id="GO:0061750">
    <property type="term" value="F:acid sphingomyelin phosphodiesterase activity"/>
    <property type="evidence" value="ECO:0007669"/>
    <property type="project" value="TreeGrafter"/>
</dbReference>
<comment type="similarity">
    <text evidence="1">Belongs to the acid sphingomyelinase family.</text>
</comment>
<dbReference type="AlphaFoldDB" id="A0AAV8YCZ6"/>
<evidence type="ECO:0000259" key="4">
    <source>
        <dbReference type="Pfam" id="PF00149"/>
    </source>
</evidence>
<evidence type="ECO:0000256" key="2">
    <source>
        <dbReference type="ARBA" id="ARBA00022801"/>
    </source>
</evidence>
<gene>
    <name evidence="5" type="ORF">NQ318_005202</name>
</gene>
<sequence length="276" mass="31922">MLKNIDFVYYTGDIISHKSWATSKEENTKTLKDIYGKFSDTFKNKTVYPILGNHEPHPTDFYSPEGVRQDYLSTQWIFELVANEWSRWLPEGTKETIKKGGYYTLLVKPGFRIIALNSNVCFTSNMWLVYDDEDPYHQLSWLVKELQKAEQQKEKVHILSHIPPGEVLCHKQWSNQFHKIINRFANTVSAQFNGHTHSDEFRVFYNPDDSNRVINVAFNGASFTTFVGFNPNFRVYQVNSSNAVINLAICGLKKVFMDDAEDQDFLGGIEIVKNVI</sequence>
<evidence type="ECO:0000256" key="3">
    <source>
        <dbReference type="ARBA" id="ARBA00023180"/>
    </source>
</evidence>
<name>A0AAV8YCZ6_9CUCU</name>
<reference evidence="5" key="1">
    <citation type="journal article" date="2023" name="Insect Mol. Biol.">
        <title>Genome sequencing provides insights into the evolution of gene families encoding plant cell wall-degrading enzymes in longhorned beetles.</title>
        <authorList>
            <person name="Shin N.R."/>
            <person name="Okamura Y."/>
            <person name="Kirsch R."/>
            <person name="Pauchet Y."/>
        </authorList>
    </citation>
    <scope>NUCLEOTIDE SEQUENCE</scope>
    <source>
        <strain evidence="5">AMC_N1</strain>
    </source>
</reference>
<protein>
    <recommendedName>
        <fullName evidence="4">Calcineurin-like phosphoesterase domain-containing protein</fullName>
    </recommendedName>
</protein>
<dbReference type="GO" id="GO:0006685">
    <property type="term" value="P:sphingomyelin catabolic process"/>
    <property type="evidence" value="ECO:0007669"/>
    <property type="project" value="TreeGrafter"/>
</dbReference>
<keyword evidence="2" id="KW-0378">Hydrolase</keyword>
<accession>A0AAV8YCZ6</accession>
<dbReference type="Proteomes" id="UP001162162">
    <property type="component" value="Unassembled WGS sequence"/>
</dbReference>
<proteinExistence type="inferred from homology"/>
<comment type="caution">
    <text evidence="5">The sequence shown here is derived from an EMBL/GenBank/DDBJ whole genome shotgun (WGS) entry which is preliminary data.</text>
</comment>
<dbReference type="SUPFAM" id="SSF56300">
    <property type="entry name" value="Metallo-dependent phosphatases"/>
    <property type="match status" value="1"/>
</dbReference>
<dbReference type="CDD" id="cd00842">
    <property type="entry name" value="MPP_ASMase"/>
    <property type="match status" value="1"/>
</dbReference>
<keyword evidence="6" id="KW-1185">Reference proteome</keyword>
<evidence type="ECO:0000313" key="6">
    <source>
        <dbReference type="Proteomes" id="UP001162162"/>
    </source>
</evidence>
<dbReference type="InterPro" id="IPR041805">
    <property type="entry name" value="ASMase/PPN1_MPP"/>
</dbReference>